<comment type="caution">
    <text evidence="15">The sequence shown here is derived from an EMBL/GenBank/DDBJ whole genome shotgun (WGS) entry which is preliminary data.</text>
</comment>
<accession>A0A538TKA1</accession>
<proteinExistence type="inferred from homology"/>
<dbReference type="Pfam" id="PF02844">
    <property type="entry name" value="GARS_N"/>
    <property type="match status" value="1"/>
</dbReference>
<comment type="catalytic activity">
    <reaction evidence="12">
        <text>5-phospho-beta-D-ribosylamine + glycine + ATP = N(1)-(5-phospho-beta-D-ribosyl)glycinamide + ADP + phosphate + H(+)</text>
        <dbReference type="Rhea" id="RHEA:17453"/>
        <dbReference type="ChEBI" id="CHEBI:15378"/>
        <dbReference type="ChEBI" id="CHEBI:30616"/>
        <dbReference type="ChEBI" id="CHEBI:43474"/>
        <dbReference type="ChEBI" id="CHEBI:57305"/>
        <dbReference type="ChEBI" id="CHEBI:58681"/>
        <dbReference type="ChEBI" id="CHEBI:143788"/>
        <dbReference type="ChEBI" id="CHEBI:456216"/>
        <dbReference type="EC" id="6.3.4.13"/>
    </reaction>
</comment>
<evidence type="ECO:0000256" key="2">
    <source>
        <dbReference type="ARBA" id="ARBA00001946"/>
    </source>
</evidence>
<evidence type="ECO:0000256" key="3">
    <source>
        <dbReference type="ARBA" id="ARBA00005174"/>
    </source>
</evidence>
<dbReference type="Proteomes" id="UP000317691">
    <property type="component" value="Unassembled WGS sequence"/>
</dbReference>
<keyword evidence="8 13" id="KW-0067">ATP-binding</keyword>
<organism evidence="15 16">
    <name type="scientific">Eiseniibacteriota bacterium</name>
    <dbReference type="NCBI Taxonomy" id="2212470"/>
    <lineage>
        <taxon>Bacteria</taxon>
        <taxon>Candidatus Eiseniibacteriota</taxon>
    </lineage>
</organism>
<dbReference type="InterPro" id="IPR000115">
    <property type="entry name" value="PRibGlycinamide_synth"/>
</dbReference>
<sequence length="431" mass="45048">MGPGVLVVGQGGREHAILGALHRSAARPRLYVAPGNAGMEPLAERVPISAADVAGLTAWAKARKVELVVIGPDAALEAGLADSMRAAGIATLGPGREAARLEWSKRYAKELLVRLHLPTAAFRVAGSAEEAERLIEGAPYPLVLKADGLAAGKGVVIARDPSEARSTVDAWMRRGELGHAAKNVIVEECLEGEEASVLVLTDGERWLLFPPARDHKRIGDGDVGPNTGGMGACAPARAPSAVEAERIARRIVDPLLRALREAGTPFQGVLYLGLMLTSSGPMVLEINARFGDPEAQAVLTLLGEDAYPLFLAAARGALPAERHGSSVAYKGAAVCVVLAAAGYPGRPETGAPIEGLEGPWPDGIRVYCAGVERRGPQWIVSGGRVVGVTAHAETLDLARAAAYDAAGRIRFPGMQYRKDIALAPLSSGARR</sequence>
<dbReference type="InterPro" id="IPR020560">
    <property type="entry name" value="PRibGlycinamide_synth_C-dom"/>
</dbReference>
<evidence type="ECO:0000313" key="15">
    <source>
        <dbReference type="EMBL" id="TMQ64049.1"/>
    </source>
</evidence>
<dbReference type="Gene3D" id="3.30.1490.20">
    <property type="entry name" value="ATP-grasp fold, A domain"/>
    <property type="match status" value="1"/>
</dbReference>
<evidence type="ECO:0000313" key="16">
    <source>
        <dbReference type="Proteomes" id="UP000317691"/>
    </source>
</evidence>
<evidence type="ECO:0000256" key="13">
    <source>
        <dbReference type="PROSITE-ProRule" id="PRU00409"/>
    </source>
</evidence>
<dbReference type="GO" id="GO:0006189">
    <property type="term" value="P:'de novo' IMP biosynthetic process"/>
    <property type="evidence" value="ECO:0007669"/>
    <property type="project" value="UniProtKB-UniRule"/>
</dbReference>
<comment type="pathway">
    <text evidence="3 12">Purine metabolism; IMP biosynthesis via de novo pathway; N(1)-(5-phospho-D-ribosyl)glycinamide from 5-phospho-alpha-D-ribose 1-diphosphate: step 2/2.</text>
</comment>
<dbReference type="Gene3D" id="3.40.50.20">
    <property type="match status" value="1"/>
</dbReference>
<dbReference type="HAMAP" id="MF_00138">
    <property type="entry name" value="GARS"/>
    <property type="match status" value="1"/>
</dbReference>
<dbReference type="EMBL" id="VBOZ01000028">
    <property type="protein sequence ID" value="TMQ64049.1"/>
    <property type="molecule type" value="Genomic_DNA"/>
</dbReference>
<dbReference type="PANTHER" id="PTHR43472">
    <property type="entry name" value="PHOSPHORIBOSYLAMINE--GLYCINE LIGASE"/>
    <property type="match status" value="1"/>
</dbReference>
<dbReference type="UniPathway" id="UPA00074">
    <property type="reaction ID" value="UER00125"/>
</dbReference>
<dbReference type="InterPro" id="IPR011761">
    <property type="entry name" value="ATP-grasp"/>
</dbReference>
<dbReference type="PANTHER" id="PTHR43472:SF1">
    <property type="entry name" value="PHOSPHORIBOSYLAMINE--GLYCINE LIGASE, CHLOROPLASTIC"/>
    <property type="match status" value="1"/>
</dbReference>
<feature type="domain" description="ATP-grasp" evidence="14">
    <location>
        <begin position="109"/>
        <end position="315"/>
    </location>
</feature>
<dbReference type="SUPFAM" id="SSF51246">
    <property type="entry name" value="Rudiment single hybrid motif"/>
    <property type="match status" value="1"/>
</dbReference>
<dbReference type="InterPro" id="IPR011054">
    <property type="entry name" value="Rudment_hybrid_motif"/>
</dbReference>
<dbReference type="GO" id="GO:0004637">
    <property type="term" value="F:phosphoribosylamine-glycine ligase activity"/>
    <property type="evidence" value="ECO:0007669"/>
    <property type="project" value="UniProtKB-UniRule"/>
</dbReference>
<dbReference type="InterPro" id="IPR037123">
    <property type="entry name" value="PRibGlycinamide_synth_C_sf"/>
</dbReference>
<keyword evidence="6 13" id="KW-0547">Nucleotide-binding</keyword>
<dbReference type="PROSITE" id="PS50975">
    <property type="entry name" value="ATP_GRASP"/>
    <property type="match status" value="1"/>
</dbReference>
<dbReference type="Pfam" id="PF01071">
    <property type="entry name" value="GARS_A"/>
    <property type="match status" value="1"/>
</dbReference>
<dbReference type="EC" id="6.3.4.13" evidence="4 12"/>
<dbReference type="InterPro" id="IPR016185">
    <property type="entry name" value="PreATP-grasp_dom_sf"/>
</dbReference>
<evidence type="ECO:0000256" key="12">
    <source>
        <dbReference type="HAMAP-Rule" id="MF_00138"/>
    </source>
</evidence>
<dbReference type="InterPro" id="IPR020559">
    <property type="entry name" value="PRibGlycinamide_synth_CS"/>
</dbReference>
<dbReference type="InterPro" id="IPR013815">
    <property type="entry name" value="ATP_grasp_subdomain_1"/>
</dbReference>
<evidence type="ECO:0000256" key="6">
    <source>
        <dbReference type="ARBA" id="ARBA00022741"/>
    </source>
</evidence>
<keyword evidence="7 12" id="KW-0658">Purine biosynthesis</keyword>
<gene>
    <name evidence="12 15" type="primary">purD</name>
    <name evidence="15" type="ORF">E6K79_08510</name>
</gene>
<reference evidence="15 16" key="1">
    <citation type="journal article" date="2019" name="Nat. Microbiol.">
        <title>Mediterranean grassland soil C-N compound turnover is dependent on rainfall and depth, and is mediated by genomically divergent microorganisms.</title>
        <authorList>
            <person name="Diamond S."/>
            <person name="Andeer P.F."/>
            <person name="Li Z."/>
            <person name="Crits-Christoph A."/>
            <person name="Burstein D."/>
            <person name="Anantharaman K."/>
            <person name="Lane K.R."/>
            <person name="Thomas B.C."/>
            <person name="Pan C."/>
            <person name="Northen T.R."/>
            <person name="Banfield J.F."/>
        </authorList>
    </citation>
    <scope>NUCLEOTIDE SEQUENCE [LARGE SCALE GENOMIC DNA]</scope>
    <source>
        <strain evidence="15">WS_9</strain>
    </source>
</reference>
<dbReference type="SUPFAM" id="SSF56059">
    <property type="entry name" value="Glutathione synthetase ATP-binding domain-like"/>
    <property type="match status" value="1"/>
</dbReference>
<dbReference type="AlphaFoldDB" id="A0A538TKA1"/>
<evidence type="ECO:0000256" key="7">
    <source>
        <dbReference type="ARBA" id="ARBA00022755"/>
    </source>
</evidence>
<evidence type="ECO:0000256" key="1">
    <source>
        <dbReference type="ARBA" id="ARBA00001936"/>
    </source>
</evidence>
<evidence type="ECO:0000256" key="5">
    <source>
        <dbReference type="ARBA" id="ARBA00022598"/>
    </source>
</evidence>
<dbReference type="Pfam" id="PF02843">
    <property type="entry name" value="GARS_C"/>
    <property type="match status" value="1"/>
</dbReference>
<dbReference type="GO" id="GO:0046872">
    <property type="term" value="F:metal ion binding"/>
    <property type="evidence" value="ECO:0007669"/>
    <property type="project" value="InterPro"/>
</dbReference>
<dbReference type="Gene3D" id="3.30.470.20">
    <property type="entry name" value="ATP-grasp fold, B domain"/>
    <property type="match status" value="1"/>
</dbReference>
<comment type="cofactor">
    <cofactor evidence="2">
        <name>Mg(2+)</name>
        <dbReference type="ChEBI" id="CHEBI:18420"/>
    </cofactor>
</comment>
<keyword evidence="5 12" id="KW-0436">Ligase</keyword>
<evidence type="ECO:0000256" key="10">
    <source>
        <dbReference type="ARBA" id="ARBA00042242"/>
    </source>
</evidence>
<dbReference type="NCBIfam" id="TIGR00877">
    <property type="entry name" value="purD"/>
    <property type="match status" value="1"/>
</dbReference>
<evidence type="ECO:0000256" key="11">
    <source>
        <dbReference type="ARBA" id="ARBA00042864"/>
    </source>
</evidence>
<dbReference type="SMART" id="SM01210">
    <property type="entry name" value="GARS_C"/>
    <property type="match status" value="1"/>
</dbReference>
<dbReference type="GO" id="GO:0005524">
    <property type="term" value="F:ATP binding"/>
    <property type="evidence" value="ECO:0007669"/>
    <property type="project" value="UniProtKB-UniRule"/>
</dbReference>
<name>A0A538TKA1_UNCEI</name>
<dbReference type="Gene3D" id="3.90.600.10">
    <property type="entry name" value="Phosphoribosylglycinamide synthetase, C-terminal domain"/>
    <property type="match status" value="1"/>
</dbReference>
<comment type="cofactor">
    <cofactor evidence="1">
        <name>Mn(2+)</name>
        <dbReference type="ChEBI" id="CHEBI:29035"/>
    </cofactor>
</comment>
<dbReference type="GO" id="GO:0009113">
    <property type="term" value="P:purine nucleobase biosynthetic process"/>
    <property type="evidence" value="ECO:0007669"/>
    <property type="project" value="InterPro"/>
</dbReference>
<evidence type="ECO:0000259" key="14">
    <source>
        <dbReference type="PROSITE" id="PS50975"/>
    </source>
</evidence>
<dbReference type="InterPro" id="IPR020561">
    <property type="entry name" value="PRibGlycinamid_synth_ATP-grasp"/>
</dbReference>
<dbReference type="SUPFAM" id="SSF52440">
    <property type="entry name" value="PreATP-grasp domain"/>
    <property type="match status" value="1"/>
</dbReference>
<evidence type="ECO:0000256" key="9">
    <source>
        <dbReference type="ARBA" id="ARBA00038345"/>
    </source>
</evidence>
<evidence type="ECO:0000256" key="8">
    <source>
        <dbReference type="ARBA" id="ARBA00022840"/>
    </source>
</evidence>
<evidence type="ECO:0000256" key="4">
    <source>
        <dbReference type="ARBA" id="ARBA00013255"/>
    </source>
</evidence>
<comment type="similarity">
    <text evidence="9 12">Belongs to the GARS family.</text>
</comment>
<dbReference type="InterPro" id="IPR020562">
    <property type="entry name" value="PRibGlycinamide_synth_N"/>
</dbReference>
<protein>
    <recommendedName>
        <fullName evidence="4 12">Phosphoribosylamine--glycine ligase</fullName>
        <ecNumber evidence="4 12">6.3.4.13</ecNumber>
    </recommendedName>
    <alternativeName>
        <fullName evidence="12">GARS</fullName>
    </alternativeName>
    <alternativeName>
        <fullName evidence="10 12">Glycinamide ribonucleotide synthetase</fullName>
    </alternativeName>
    <alternativeName>
        <fullName evidence="11 12">Phosphoribosylglycinamide synthetase</fullName>
    </alternativeName>
</protein>
<dbReference type="SMART" id="SM01209">
    <property type="entry name" value="GARS_A"/>
    <property type="match status" value="1"/>
</dbReference>
<dbReference type="PROSITE" id="PS00184">
    <property type="entry name" value="GARS"/>
    <property type="match status" value="1"/>
</dbReference>